<evidence type="ECO:0000256" key="7">
    <source>
        <dbReference type="ARBA" id="ARBA00019373"/>
    </source>
</evidence>
<evidence type="ECO:0000256" key="17">
    <source>
        <dbReference type="ARBA" id="ARBA00023264"/>
    </source>
</evidence>
<comment type="subcellular location">
    <subcellularLocation>
        <location evidence="2">Cell membrane</location>
        <topology evidence="2">Multi-pass membrane protein</topology>
    </subcellularLocation>
</comment>
<evidence type="ECO:0000256" key="2">
    <source>
        <dbReference type="ARBA" id="ARBA00004651"/>
    </source>
</evidence>
<evidence type="ECO:0000256" key="24">
    <source>
        <dbReference type="SAM" id="Phobius"/>
    </source>
</evidence>
<dbReference type="GO" id="GO:0005886">
    <property type="term" value="C:plasma membrane"/>
    <property type="evidence" value="ECO:0007669"/>
    <property type="project" value="UniProtKB-SubCell"/>
</dbReference>
<evidence type="ECO:0000256" key="22">
    <source>
        <dbReference type="ARBA" id="ARBA00032743"/>
    </source>
</evidence>
<accession>A0A9D1HUH1</accession>
<feature type="transmembrane region" description="Helical" evidence="24">
    <location>
        <begin position="76"/>
        <end position="99"/>
    </location>
</feature>
<keyword evidence="12 25" id="KW-0548">Nucleotidyltransferase</keyword>
<keyword evidence="10" id="KW-0808">Transferase</keyword>
<dbReference type="PANTHER" id="PTHR46382">
    <property type="entry name" value="PHOSPHATIDATE CYTIDYLYLTRANSFERASE"/>
    <property type="match status" value="1"/>
</dbReference>
<dbReference type="Pfam" id="PF01148">
    <property type="entry name" value="CTP_transf_1"/>
    <property type="match status" value="1"/>
</dbReference>
<name>A0A9D1HUH1_9BACT</name>
<evidence type="ECO:0000256" key="21">
    <source>
        <dbReference type="ARBA" id="ARBA00032396"/>
    </source>
</evidence>
<feature type="transmembrane region" description="Helical" evidence="24">
    <location>
        <begin position="6"/>
        <end position="33"/>
    </location>
</feature>
<comment type="similarity">
    <text evidence="5">Belongs to the CDS family.</text>
</comment>
<comment type="catalytic activity">
    <reaction evidence="1">
        <text>a 1,2-diacyl-sn-glycero-3-phosphate + CTP + H(+) = a CDP-1,2-diacyl-sn-glycerol + diphosphate</text>
        <dbReference type="Rhea" id="RHEA:16229"/>
        <dbReference type="ChEBI" id="CHEBI:15378"/>
        <dbReference type="ChEBI" id="CHEBI:33019"/>
        <dbReference type="ChEBI" id="CHEBI:37563"/>
        <dbReference type="ChEBI" id="CHEBI:58332"/>
        <dbReference type="ChEBI" id="CHEBI:58608"/>
        <dbReference type="EC" id="2.7.7.41"/>
    </reaction>
</comment>
<evidence type="ECO:0000256" key="23">
    <source>
        <dbReference type="ARBA" id="ARBA00033406"/>
    </source>
</evidence>
<evidence type="ECO:0000256" key="3">
    <source>
        <dbReference type="ARBA" id="ARBA00005119"/>
    </source>
</evidence>
<evidence type="ECO:0000256" key="16">
    <source>
        <dbReference type="ARBA" id="ARBA00023209"/>
    </source>
</evidence>
<feature type="transmembrane region" description="Helical" evidence="24">
    <location>
        <begin position="174"/>
        <end position="196"/>
    </location>
</feature>
<dbReference type="EMBL" id="DVML01000021">
    <property type="protein sequence ID" value="HIU22619.1"/>
    <property type="molecule type" value="Genomic_DNA"/>
</dbReference>
<reference evidence="25" key="1">
    <citation type="submission" date="2020-10" db="EMBL/GenBank/DDBJ databases">
        <authorList>
            <person name="Gilroy R."/>
        </authorList>
    </citation>
    <scope>NUCLEOTIDE SEQUENCE</scope>
    <source>
        <strain evidence="25">CHK197-8231</strain>
    </source>
</reference>
<evidence type="ECO:0000256" key="12">
    <source>
        <dbReference type="ARBA" id="ARBA00022695"/>
    </source>
</evidence>
<protein>
    <recommendedName>
        <fullName evidence="7">Phosphatidate cytidylyltransferase</fullName>
        <ecNumber evidence="6">2.7.7.41</ecNumber>
    </recommendedName>
    <alternativeName>
        <fullName evidence="20">CDP-DAG synthase</fullName>
    </alternativeName>
    <alternativeName>
        <fullName evidence="22">CDP-DG synthase</fullName>
    </alternativeName>
    <alternativeName>
        <fullName evidence="18">CDP-diacylglycerol synthase</fullName>
    </alternativeName>
    <alternativeName>
        <fullName evidence="21">CDP-diglyceride pyrophosphorylase</fullName>
    </alternativeName>
    <alternativeName>
        <fullName evidence="23">CDP-diglyceride synthase</fullName>
    </alternativeName>
    <alternativeName>
        <fullName evidence="19">CTP:phosphatidate cytidylyltransferase</fullName>
    </alternativeName>
</protein>
<sequence>MKVRVISAIVALMICVPILLTGGIWYQLGVYVLSLLALKEFINIKQTKKEMPIFIRIISYIILSLIVLVNTGTEDMLFTIDFRVITALFLAMLIPVVLYHDRSLYSVNDGFYMIGGVFFLGISFHLLILLRHIDLMLLIYLLIITIITDTYAYVTGLLIGKHKLLECVSPKKTWEGMIGGTIFGVLFATVFFNVVVDSQMPLYVIILMTLFLSILGQFGDLVFSSIKRYFGKKDFSNIMPGHGGILDRFDSIIFVLLGFMFFIPLI</sequence>
<keyword evidence="16" id="KW-0594">Phospholipid biosynthesis</keyword>
<evidence type="ECO:0000256" key="8">
    <source>
        <dbReference type="ARBA" id="ARBA00022475"/>
    </source>
</evidence>
<keyword evidence="17" id="KW-1208">Phospholipid metabolism</keyword>
<comment type="pathway">
    <text evidence="4">Lipid metabolism.</text>
</comment>
<evidence type="ECO:0000256" key="13">
    <source>
        <dbReference type="ARBA" id="ARBA00022989"/>
    </source>
</evidence>
<dbReference type="Proteomes" id="UP000824087">
    <property type="component" value="Unassembled WGS sequence"/>
</dbReference>
<dbReference type="PANTHER" id="PTHR46382:SF1">
    <property type="entry name" value="PHOSPHATIDATE CYTIDYLYLTRANSFERASE"/>
    <property type="match status" value="1"/>
</dbReference>
<dbReference type="GO" id="GO:0004605">
    <property type="term" value="F:phosphatidate cytidylyltransferase activity"/>
    <property type="evidence" value="ECO:0007669"/>
    <property type="project" value="UniProtKB-EC"/>
</dbReference>
<dbReference type="AlphaFoldDB" id="A0A9D1HUH1"/>
<dbReference type="GO" id="GO:0016024">
    <property type="term" value="P:CDP-diacylglycerol biosynthetic process"/>
    <property type="evidence" value="ECO:0007669"/>
    <property type="project" value="TreeGrafter"/>
</dbReference>
<evidence type="ECO:0000256" key="4">
    <source>
        <dbReference type="ARBA" id="ARBA00005189"/>
    </source>
</evidence>
<evidence type="ECO:0000313" key="25">
    <source>
        <dbReference type="EMBL" id="HIU22619.1"/>
    </source>
</evidence>
<evidence type="ECO:0000256" key="9">
    <source>
        <dbReference type="ARBA" id="ARBA00022516"/>
    </source>
</evidence>
<keyword evidence="11 24" id="KW-0812">Transmembrane</keyword>
<evidence type="ECO:0000256" key="6">
    <source>
        <dbReference type="ARBA" id="ARBA00012487"/>
    </source>
</evidence>
<evidence type="ECO:0000256" key="18">
    <source>
        <dbReference type="ARBA" id="ARBA00029893"/>
    </source>
</evidence>
<keyword evidence="13 24" id="KW-1133">Transmembrane helix</keyword>
<keyword evidence="14" id="KW-0443">Lipid metabolism</keyword>
<evidence type="ECO:0000256" key="1">
    <source>
        <dbReference type="ARBA" id="ARBA00001698"/>
    </source>
</evidence>
<comment type="pathway">
    <text evidence="3">Phospholipid metabolism; CDP-diacylglycerol biosynthesis; CDP-diacylglycerol from sn-glycerol 3-phosphate: step 3/3.</text>
</comment>
<evidence type="ECO:0000256" key="15">
    <source>
        <dbReference type="ARBA" id="ARBA00023136"/>
    </source>
</evidence>
<evidence type="ECO:0000256" key="19">
    <source>
        <dbReference type="ARBA" id="ARBA00031825"/>
    </source>
</evidence>
<keyword evidence="8" id="KW-1003">Cell membrane</keyword>
<reference evidence="25" key="2">
    <citation type="journal article" date="2021" name="PeerJ">
        <title>Extensive microbial diversity within the chicken gut microbiome revealed by metagenomics and culture.</title>
        <authorList>
            <person name="Gilroy R."/>
            <person name="Ravi A."/>
            <person name="Getino M."/>
            <person name="Pursley I."/>
            <person name="Horton D.L."/>
            <person name="Alikhan N.F."/>
            <person name="Baker D."/>
            <person name="Gharbi K."/>
            <person name="Hall N."/>
            <person name="Watson M."/>
            <person name="Adriaenssens E.M."/>
            <person name="Foster-Nyarko E."/>
            <person name="Jarju S."/>
            <person name="Secka A."/>
            <person name="Antonio M."/>
            <person name="Oren A."/>
            <person name="Chaudhuri R.R."/>
            <person name="La Ragione R."/>
            <person name="Hildebrand F."/>
            <person name="Pallen M.J."/>
        </authorList>
    </citation>
    <scope>NUCLEOTIDE SEQUENCE</scope>
    <source>
        <strain evidence="25">CHK197-8231</strain>
    </source>
</reference>
<comment type="caution">
    <text evidence="25">The sequence shown here is derived from an EMBL/GenBank/DDBJ whole genome shotgun (WGS) entry which is preliminary data.</text>
</comment>
<feature type="transmembrane region" description="Helical" evidence="24">
    <location>
        <begin position="53"/>
        <end position="70"/>
    </location>
</feature>
<evidence type="ECO:0000256" key="11">
    <source>
        <dbReference type="ARBA" id="ARBA00022692"/>
    </source>
</evidence>
<feature type="transmembrane region" description="Helical" evidence="24">
    <location>
        <begin position="111"/>
        <end position="129"/>
    </location>
</feature>
<gene>
    <name evidence="25" type="ORF">IAD49_03460</name>
</gene>
<organism evidence="25 26">
    <name type="scientific">Candidatus Fimihabitans intestinipullorum</name>
    <dbReference type="NCBI Taxonomy" id="2840820"/>
    <lineage>
        <taxon>Bacteria</taxon>
        <taxon>Bacillati</taxon>
        <taxon>Mycoplasmatota</taxon>
        <taxon>Mycoplasmatota incertae sedis</taxon>
        <taxon>Candidatus Fimihabitans</taxon>
    </lineage>
</organism>
<evidence type="ECO:0000313" key="26">
    <source>
        <dbReference type="Proteomes" id="UP000824087"/>
    </source>
</evidence>
<evidence type="ECO:0000256" key="10">
    <source>
        <dbReference type="ARBA" id="ARBA00022679"/>
    </source>
</evidence>
<keyword evidence="9" id="KW-0444">Lipid biosynthesis</keyword>
<evidence type="ECO:0000256" key="20">
    <source>
        <dbReference type="ARBA" id="ARBA00032253"/>
    </source>
</evidence>
<evidence type="ECO:0000256" key="14">
    <source>
        <dbReference type="ARBA" id="ARBA00023098"/>
    </source>
</evidence>
<feature type="transmembrane region" description="Helical" evidence="24">
    <location>
        <begin position="135"/>
        <end position="154"/>
    </location>
</feature>
<evidence type="ECO:0000256" key="5">
    <source>
        <dbReference type="ARBA" id="ARBA00010185"/>
    </source>
</evidence>
<keyword evidence="15 24" id="KW-0472">Membrane</keyword>
<feature type="transmembrane region" description="Helical" evidence="24">
    <location>
        <begin position="245"/>
        <end position="265"/>
    </location>
</feature>
<proteinExistence type="inferred from homology"/>
<dbReference type="EC" id="2.7.7.41" evidence="6"/>
<feature type="transmembrane region" description="Helical" evidence="24">
    <location>
        <begin position="202"/>
        <end position="224"/>
    </location>
</feature>